<gene>
    <name evidence="1" type="ORF">DHETER_LOCUS12360</name>
</gene>
<comment type="caution">
    <text evidence="1">The sequence shown here is derived from an EMBL/GenBank/DDBJ whole genome shotgun (WGS) entry which is preliminary data.</text>
</comment>
<evidence type="ECO:0000313" key="1">
    <source>
        <dbReference type="EMBL" id="CAG8712837.1"/>
    </source>
</evidence>
<feature type="non-terminal residue" evidence="1">
    <location>
        <position position="1"/>
    </location>
</feature>
<keyword evidence="2" id="KW-1185">Reference proteome</keyword>
<dbReference type="EMBL" id="CAJVPU010030105">
    <property type="protein sequence ID" value="CAG8712837.1"/>
    <property type="molecule type" value="Genomic_DNA"/>
</dbReference>
<sequence>ILASFSDFEQFAKDIKELMNWQIDVLSTVKAVNKAVDKIRDNFYLISVENTPLKKQAKR</sequence>
<dbReference type="Proteomes" id="UP000789702">
    <property type="component" value="Unassembled WGS sequence"/>
</dbReference>
<feature type="non-terminal residue" evidence="1">
    <location>
        <position position="59"/>
    </location>
</feature>
<protein>
    <submittedName>
        <fullName evidence="1">13785_t:CDS:1</fullName>
    </submittedName>
</protein>
<accession>A0ACA9PQ44</accession>
<evidence type="ECO:0000313" key="2">
    <source>
        <dbReference type="Proteomes" id="UP000789702"/>
    </source>
</evidence>
<name>A0ACA9PQ44_9GLOM</name>
<reference evidence="1" key="1">
    <citation type="submission" date="2021-06" db="EMBL/GenBank/DDBJ databases">
        <authorList>
            <person name="Kallberg Y."/>
            <person name="Tangrot J."/>
            <person name="Rosling A."/>
        </authorList>
    </citation>
    <scope>NUCLEOTIDE SEQUENCE</scope>
    <source>
        <strain evidence="1">IL203A</strain>
    </source>
</reference>
<organism evidence="1 2">
    <name type="scientific">Dentiscutata heterogama</name>
    <dbReference type="NCBI Taxonomy" id="1316150"/>
    <lineage>
        <taxon>Eukaryota</taxon>
        <taxon>Fungi</taxon>
        <taxon>Fungi incertae sedis</taxon>
        <taxon>Mucoromycota</taxon>
        <taxon>Glomeromycotina</taxon>
        <taxon>Glomeromycetes</taxon>
        <taxon>Diversisporales</taxon>
        <taxon>Gigasporaceae</taxon>
        <taxon>Dentiscutata</taxon>
    </lineage>
</organism>
<proteinExistence type="predicted"/>